<name>A0ABQ9INN4_9NEOP</name>
<proteinExistence type="predicted"/>
<feature type="compositionally biased region" description="Basic and acidic residues" evidence="1">
    <location>
        <begin position="301"/>
        <end position="317"/>
    </location>
</feature>
<feature type="region of interest" description="Disordered" evidence="1">
    <location>
        <begin position="296"/>
        <end position="325"/>
    </location>
</feature>
<evidence type="ECO:0000313" key="3">
    <source>
        <dbReference type="Proteomes" id="UP001159363"/>
    </source>
</evidence>
<comment type="caution">
    <text evidence="2">The sequence shown here is derived from an EMBL/GenBank/DDBJ whole genome shotgun (WGS) entry which is preliminary data.</text>
</comment>
<evidence type="ECO:0000313" key="2">
    <source>
        <dbReference type="EMBL" id="KAJ8897819.1"/>
    </source>
</evidence>
<feature type="region of interest" description="Disordered" evidence="1">
    <location>
        <begin position="1335"/>
        <end position="1359"/>
    </location>
</feature>
<accession>A0ABQ9INN4</accession>
<dbReference type="Proteomes" id="UP001159363">
    <property type="component" value="Chromosome 1"/>
</dbReference>
<feature type="region of interest" description="Disordered" evidence="1">
    <location>
        <begin position="1807"/>
        <end position="1889"/>
    </location>
</feature>
<sequence>MEINIFQNISAALKADANSLKKSVVYTGAPDRRRLCCACALASRDYSHPTKANRARFPARSPPDFARGNRAGRCRWSAGFLGDLPFPPPFHPGAAAYSLRFTLIGSQDLYVQSHPNLFTPCQSIALTQTTARQSRARTFLFRDPCKAFLFRDPCKAFLFRDPCKAFLFRDPCKAFLFRDPCKAFLFRDPCKAFLFRDPCKAFLFRDPCKAFLFRDPCKAFLFRDPCKAFLFRDPCKAFLFRDPCKAFLFRDPCKAFLFRDPCKAFLFRDPCKAFLLKLVGRPYVCGEYGVAPELEGGGNGRSRENPPTRGIVRHDGNTCENPGVARPGIEPGLTFGGRRSVRACKAALHRCLPERLRESPAYSRANFNSPARQSHSSLYLCSHTSHPLVTVATTRRSASSSLRCLRTPSSKRRTILQTVGSEARRGLNSLAGPIQEDPSTPTHAERAALLCKSPHTPWVTTLPLETLICSHGQDRDKGSDAQQQDQSPGLHVPLTLILWRRLKTIVYVTPITDIAMLRQRHSEAKSSIIVAVTSNSDDRKKKNLCTASNVSGVLNSLRTCGSTQLMHQVVALRQPRMLCTGRSRLTECGRVGACSGGLAAGRREAAPVAACAAETSGVSPDRFTARLCAWAERTFTQLGAASGGGGDAIVPARGAANAAAAATLPSAGFRTHTFGRVQSRDHQPIAGNFFDMNTYFKFATIVGSNTENPMITKSGDTVWHCSRESIVYIQNSITPLDCQRIKEYVTLSKDCDASGGCILNGNRSSFCGWSARWLRLVSDEFGNLRLDSRGARKPSTRVCRTYPKVFGSYSRVNMLRGCCRYAQLAALSGEWINVVMDSAPAYRDKGSWFTPTHQQVSSISVLRFRVPTAQQSTSHSLVADMIRKYITSKAGAVVAPSMPSHTWSSRGAILAYPKQYRSSITAHCAEPSTDWEPSRSSPRCEVSTTVITSLTSMDQSPERTSGGAMLLLIIFYDTVLKAGTSFSSSEDPKWYELASGVALICLRQRMAYAEVCIESLQAVLYGFLELVFQDITCPCGKPGFYRNIVGAIMASCSGSPSSSYVVLHPRYRHSLHQLTPLSGKQASDKDYTRTRIKKAPSPLRARLRTEVQTFHRTEFVSQSCVCVFVRHLKTIHNKSSSVNPSVQQNFGLTSPTSEIWQIHSSPYQKHSRMPSIDKSATWATDDLLYSGINTSTPSTSFAVVSADSKLECDGLDKYCIQRRMTLLLGNKWQMCQCLEDRHILFGVMVWRTIVPYDQCCSGLPGSVFVAFQQFRAQFSHPIRHPSNTYGIRRDDGFLHAEVFVILSINFPKPHDKSSLDNTQLLSLALALIVESSTGNPAAGSSRQLPEPTRPAAPPSGLESTTPYFLPPVWVRFPTKDEVDRSRWLRTTNLRVPTPNCFYANTFSEIGMLLEFRLARGSFATQQSYTRPDPRASRSQSEKGYAHIHVTSSLVYLLTLRQNKLEVVVSAINTATGDRVYLAASALNRKRLERASQKQSSDTHKTPYDQVKRCRERKINIKASGRINVDVFTQNKRLYPQHSETQYFGLKSTYNGAKVSGRLARSPPTKANRAQFPVGSLPDFRMWESCRTMPLVGGFSRRSPVSSSISFRRCSIRTSITSSTLKSSLLRAAQISSLTNSRRDILEVELQHGFTKASRCVLYGLYNKVGKASHKKVYKTQSKQRAASAISKLTKKCARLNRKCRASKLMKFLLNSNKLLANSSIGAQREPIERHFENEHAWWGEMCEESHGTSQGWVTGAASWGSNQKVWAASPGRGNVLCDEAGDGTGKATQHGRWAPATRKRERRMQVKVGGRVTSRPTAGYTRSRGAASTIKVPRRRRGERAGGRRRPRPRTPAAVGTTTGPHSYLGRRESGSGIPGFHSAEAAAPARLR</sequence>
<gene>
    <name evidence="2" type="ORF">PR048_003172</name>
</gene>
<evidence type="ECO:0000256" key="1">
    <source>
        <dbReference type="SAM" id="MobiDB-lite"/>
    </source>
</evidence>
<protein>
    <submittedName>
        <fullName evidence="2">Uncharacterized protein</fullName>
    </submittedName>
</protein>
<reference evidence="2 3" key="1">
    <citation type="submission" date="2023-02" db="EMBL/GenBank/DDBJ databases">
        <title>LHISI_Scaffold_Assembly.</title>
        <authorList>
            <person name="Stuart O.P."/>
            <person name="Cleave R."/>
            <person name="Magrath M.J.L."/>
            <person name="Mikheyev A.S."/>
        </authorList>
    </citation>
    <scope>NUCLEOTIDE SEQUENCE [LARGE SCALE GENOMIC DNA]</scope>
    <source>
        <strain evidence="2">Daus_M_001</strain>
        <tissue evidence="2">Leg muscle</tissue>
    </source>
</reference>
<organism evidence="2 3">
    <name type="scientific">Dryococelus australis</name>
    <dbReference type="NCBI Taxonomy" id="614101"/>
    <lineage>
        <taxon>Eukaryota</taxon>
        <taxon>Metazoa</taxon>
        <taxon>Ecdysozoa</taxon>
        <taxon>Arthropoda</taxon>
        <taxon>Hexapoda</taxon>
        <taxon>Insecta</taxon>
        <taxon>Pterygota</taxon>
        <taxon>Neoptera</taxon>
        <taxon>Polyneoptera</taxon>
        <taxon>Phasmatodea</taxon>
        <taxon>Verophasmatodea</taxon>
        <taxon>Anareolatae</taxon>
        <taxon>Phasmatidae</taxon>
        <taxon>Eurycanthinae</taxon>
        <taxon>Dryococelus</taxon>
    </lineage>
</organism>
<feature type="compositionally biased region" description="Low complexity" evidence="1">
    <location>
        <begin position="1851"/>
        <end position="1861"/>
    </location>
</feature>
<feature type="region of interest" description="Disordered" evidence="1">
    <location>
        <begin position="1782"/>
        <end position="1801"/>
    </location>
</feature>
<keyword evidence="3" id="KW-1185">Reference proteome</keyword>
<feature type="compositionally biased region" description="Basic residues" evidence="1">
    <location>
        <begin position="1832"/>
        <end position="1849"/>
    </location>
</feature>
<dbReference type="EMBL" id="JARBHB010000001">
    <property type="protein sequence ID" value="KAJ8897819.1"/>
    <property type="molecule type" value="Genomic_DNA"/>
</dbReference>